<sequence length="89" mass="9815">WELYEEVVEVDSNMDARVISRIFDDRDSVTGVSLRSGGGRLCSVDVSNGNRKNSIEKRLNAKPCVRSAQPSVLSNTREKSVQNSSPEST</sequence>
<feature type="non-terminal residue" evidence="2">
    <location>
        <position position="1"/>
    </location>
</feature>
<reference evidence="2" key="1">
    <citation type="submission" date="2014-12" db="EMBL/GenBank/DDBJ databases">
        <title>Insight into the proteome of Arion vulgaris.</title>
        <authorList>
            <person name="Aradska J."/>
            <person name="Bulat T."/>
            <person name="Smidak R."/>
            <person name="Sarate P."/>
            <person name="Gangsoo J."/>
            <person name="Sialana F."/>
            <person name="Bilban M."/>
            <person name="Lubec G."/>
        </authorList>
    </citation>
    <scope>NUCLEOTIDE SEQUENCE</scope>
    <source>
        <tissue evidence="2">Skin</tissue>
    </source>
</reference>
<dbReference type="EMBL" id="HACG01004085">
    <property type="protein sequence ID" value="CEK50950.1"/>
    <property type="molecule type" value="Transcribed_RNA"/>
</dbReference>
<name>A0A0B6Y650_9EUPU</name>
<feature type="non-terminal residue" evidence="2">
    <location>
        <position position="89"/>
    </location>
</feature>
<feature type="compositionally biased region" description="Polar residues" evidence="1">
    <location>
        <begin position="68"/>
        <end position="89"/>
    </location>
</feature>
<evidence type="ECO:0000313" key="2">
    <source>
        <dbReference type="EMBL" id="CEK50950.1"/>
    </source>
</evidence>
<accession>A0A0B6Y650</accession>
<evidence type="ECO:0000256" key="1">
    <source>
        <dbReference type="SAM" id="MobiDB-lite"/>
    </source>
</evidence>
<gene>
    <name evidence="2" type="primary">ORF12076</name>
</gene>
<proteinExistence type="predicted"/>
<dbReference type="AlphaFoldDB" id="A0A0B6Y650"/>
<feature type="region of interest" description="Disordered" evidence="1">
    <location>
        <begin position="66"/>
        <end position="89"/>
    </location>
</feature>
<protein>
    <submittedName>
        <fullName evidence="2">Uncharacterized protein</fullName>
    </submittedName>
</protein>
<organism evidence="2">
    <name type="scientific">Arion vulgaris</name>
    <dbReference type="NCBI Taxonomy" id="1028688"/>
    <lineage>
        <taxon>Eukaryota</taxon>
        <taxon>Metazoa</taxon>
        <taxon>Spiralia</taxon>
        <taxon>Lophotrochozoa</taxon>
        <taxon>Mollusca</taxon>
        <taxon>Gastropoda</taxon>
        <taxon>Heterobranchia</taxon>
        <taxon>Euthyneura</taxon>
        <taxon>Panpulmonata</taxon>
        <taxon>Eupulmonata</taxon>
        <taxon>Stylommatophora</taxon>
        <taxon>Helicina</taxon>
        <taxon>Arionoidea</taxon>
        <taxon>Arionidae</taxon>
        <taxon>Arion</taxon>
    </lineage>
</organism>